<evidence type="ECO:0000313" key="4">
    <source>
        <dbReference type="Proteomes" id="UP000475862"/>
    </source>
</evidence>
<dbReference type="Gene3D" id="2.60.40.10">
    <property type="entry name" value="Immunoglobulins"/>
    <property type="match status" value="1"/>
</dbReference>
<dbReference type="InterPro" id="IPR032350">
    <property type="entry name" value="Nbr1_FW"/>
</dbReference>
<proteinExistence type="predicted"/>
<feature type="compositionally biased region" description="Low complexity" evidence="1">
    <location>
        <begin position="318"/>
        <end position="334"/>
    </location>
</feature>
<evidence type="ECO:0000256" key="1">
    <source>
        <dbReference type="SAM" id="MobiDB-lite"/>
    </source>
</evidence>
<comment type="caution">
    <text evidence="3">The sequence shown here is derived from an EMBL/GenBank/DDBJ whole genome shotgun (WGS) entry which is preliminary data.</text>
</comment>
<dbReference type="EMBL" id="VYZN01000049">
    <property type="protein sequence ID" value="KAE9528092.1"/>
    <property type="molecule type" value="Genomic_DNA"/>
</dbReference>
<reference evidence="3 4" key="1">
    <citation type="submission" date="2019-08" db="EMBL/GenBank/DDBJ databases">
        <title>The genome of the soybean aphid Biotype 1, its phylome, world population structure and adaptation to the North American continent.</title>
        <authorList>
            <person name="Giordano R."/>
            <person name="Donthu R.K."/>
            <person name="Hernandez A.G."/>
            <person name="Wright C.L."/>
            <person name="Zimin A.V."/>
        </authorList>
    </citation>
    <scope>NUCLEOTIDE SEQUENCE [LARGE SCALE GENOMIC DNA]</scope>
    <source>
        <tissue evidence="3">Whole aphids</tissue>
    </source>
</reference>
<dbReference type="InterPro" id="IPR013783">
    <property type="entry name" value="Ig-like_fold"/>
</dbReference>
<dbReference type="Proteomes" id="UP000475862">
    <property type="component" value="Unassembled WGS sequence"/>
</dbReference>
<dbReference type="GO" id="GO:0000407">
    <property type="term" value="C:phagophore assembly site"/>
    <property type="evidence" value="ECO:0007669"/>
    <property type="project" value="TreeGrafter"/>
</dbReference>
<dbReference type="Pfam" id="PF16158">
    <property type="entry name" value="N_BRCA1_IG"/>
    <property type="match status" value="1"/>
</dbReference>
<sequence>MTWYYYENKTCHVSNNYCNLIYNILFYGKHIISQVVRHERIKRCLPDNSIRNNANKFYIWTDVAGTDTRCNLKKIISTFSYDLNIIFRTLPVNFRFYRPSINLQKMDVDNDPLDQNLLRQFNCLCTTDKENLVKGLRELIGDQLTESAAVFFLEMNDWNMHRAVGTYFDVNNEGAIPSMSLVRDENSENVLQLPPNLRFTKSWEVKNNGRIKWPPGCTLQFNGGDSISVYTSLPTTTLEPGCTMTLSTDFITPSKPGSYQSKWRMMLPTGTYFGDTIWTLVQVEDNDSFQNELSRQLVESINLGSPMQDQPNALNPFSTSQQNQPTNQDTDTQSNMESDIFSNLKVEIKLRFQYKINAFAISFSYGHIHGYFWVWIITTKRKVTKFEIINTFDFSIDMTWAIMVLLNPCQLIVGTFDTTDIHQQQKTVPDNDTVYRKAISLISQILRSEFIELLKRYQGAQKLLKRMTIA</sequence>
<evidence type="ECO:0000313" key="3">
    <source>
        <dbReference type="EMBL" id="KAE9528092.1"/>
    </source>
</evidence>
<evidence type="ECO:0000259" key="2">
    <source>
        <dbReference type="Pfam" id="PF16158"/>
    </source>
</evidence>
<name>A0A6G0TAP3_APHGL</name>
<dbReference type="CDD" id="cd14947">
    <property type="entry name" value="NBR1_like"/>
    <property type="match status" value="1"/>
</dbReference>
<protein>
    <recommendedName>
        <fullName evidence="2">Nbr1 FW domain-containing protein</fullName>
    </recommendedName>
</protein>
<dbReference type="PANTHER" id="PTHR20930:SF0">
    <property type="entry name" value="PROTEIN ILRUN"/>
    <property type="match status" value="1"/>
</dbReference>
<keyword evidence="4" id="KW-1185">Reference proteome</keyword>
<dbReference type="AlphaFoldDB" id="A0A6G0TAP3"/>
<dbReference type="GO" id="GO:0016236">
    <property type="term" value="P:macroautophagy"/>
    <property type="evidence" value="ECO:0007669"/>
    <property type="project" value="TreeGrafter"/>
</dbReference>
<dbReference type="OrthoDB" id="661148at2759"/>
<dbReference type="InterPro" id="IPR039517">
    <property type="entry name" value="C6orf106_UBA-like"/>
</dbReference>
<feature type="region of interest" description="Disordered" evidence="1">
    <location>
        <begin position="311"/>
        <end position="334"/>
    </location>
</feature>
<organism evidence="3 4">
    <name type="scientific">Aphis glycines</name>
    <name type="common">Soybean aphid</name>
    <dbReference type="NCBI Taxonomy" id="307491"/>
    <lineage>
        <taxon>Eukaryota</taxon>
        <taxon>Metazoa</taxon>
        <taxon>Ecdysozoa</taxon>
        <taxon>Arthropoda</taxon>
        <taxon>Hexapoda</taxon>
        <taxon>Insecta</taxon>
        <taxon>Pterygota</taxon>
        <taxon>Neoptera</taxon>
        <taxon>Paraneoptera</taxon>
        <taxon>Hemiptera</taxon>
        <taxon>Sternorrhyncha</taxon>
        <taxon>Aphidomorpha</taxon>
        <taxon>Aphidoidea</taxon>
        <taxon>Aphididae</taxon>
        <taxon>Aphidini</taxon>
        <taxon>Aphis</taxon>
        <taxon>Aphis</taxon>
    </lineage>
</organism>
<feature type="domain" description="Nbr1 FW" evidence="2">
    <location>
        <begin position="191"/>
        <end position="283"/>
    </location>
</feature>
<gene>
    <name evidence="3" type="ORF">AGLY_012514</name>
</gene>
<dbReference type="PANTHER" id="PTHR20930">
    <property type="entry name" value="OVARIAN CARCINOMA ANTIGEN CA125-RELATED"/>
    <property type="match status" value="1"/>
</dbReference>
<accession>A0A6G0TAP3</accession>
<dbReference type="Pfam" id="PF14555">
    <property type="entry name" value="UBA_4"/>
    <property type="match status" value="1"/>
</dbReference>
<dbReference type="GO" id="GO:0043130">
    <property type="term" value="F:ubiquitin binding"/>
    <property type="evidence" value="ECO:0007669"/>
    <property type="project" value="TreeGrafter"/>
</dbReference>
<dbReference type="CDD" id="cd14349">
    <property type="entry name" value="UBA_CF106"/>
    <property type="match status" value="1"/>
</dbReference>
<dbReference type="Gene3D" id="1.10.8.10">
    <property type="entry name" value="DNA helicase RuvA subunit, C-terminal domain"/>
    <property type="match status" value="1"/>
</dbReference>